<dbReference type="AlphaFoldDB" id="A0A3B3BLQ1"/>
<dbReference type="OMA" id="YRESHIP"/>
<sequence>GLHLPKRIGIVSKSKAADVALSLAAFVPSVGAVVWISGCSANSVFPLFYKKREILPALKFDINKLIPTQSGAVIGKYAMDDPLEEENRATLVPIEQANTHFLFVAPEDNLSWDSKAYMMEMKERLKSVGKNNFESVCYPKAGHFLEPPYGPFCPSSLNMFLKKPSLWGGESKAHAAAEVDMWKKIQEFLKRHVSCDPEQNKAKL</sequence>
<dbReference type="PaxDb" id="30732-ENSOMEP00000006496"/>
<dbReference type="InterPro" id="IPR029058">
    <property type="entry name" value="AB_hydrolase_fold"/>
</dbReference>
<dbReference type="PANTHER" id="PTHR10824:SF17">
    <property type="entry name" value="ACYL-COENZYME A THIOESTERASE 6"/>
    <property type="match status" value="1"/>
</dbReference>
<feature type="domain" description="BAAT/Acyl-CoA thioester hydrolase C-terminal" evidence="1">
    <location>
        <begin position="6"/>
        <end position="193"/>
    </location>
</feature>
<dbReference type="InterPro" id="IPR014940">
    <property type="entry name" value="BAAT_C"/>
</dbReference>
<dbReference type="Ensembl" id="ENSOMET00000005714.1">
    <property type="protein sequence ID" value="ENSOMEP00000006496.1"/>
    <property type="gene ID" value="ENSOMEG00000007553.1"/>
</dbReference>
<dbReference type="GO" id="GO:0047617">
    <property type="term" value="F:fatty acyl-CoA hydrolase activity"/>
    <property type="evidence" value="ECO:0007669"/>
    <property type="project" value="TreeGrafter"/>
</dbReference>
<keyword evidence="3" id="KW-1185">Reference proteome</keyword>
<accession>A0A3B3BLQ1</accession>
<evidence type="ECO:0000313" key="2">
    <source>
        <dbReference type="Ensembl" id="ENSOMEP00000006496.1"/>
    </source>
</evidence>
<organism evidence="2 3">
    <name type="scientific">Oryzias melastigma</name>
    <name type="common">Marine medaka</name>
    <dbReference type="NCBI Taxonomy" id="30732"/>
    <lineage>
        <taxon>Eukaryota</taxon>
        <taxon>Metazoa</taxon>
        <taxon>Chordata</taxon>
        <taxon>Craniata</taxon>
        <taxon>Vertebrata</taxon>
        <taxon>Euteleostomi</taxon>
        <taxon>Actinopterygii</taxon>
        <taxon>Neopterygii</taxon>
        <taxon>Teleostei</taxon>
        <taxon>Neoteleostei</taxon>
        <taxon>Acanthomorphata</taxon>
        <taxon>Ovalentaria</taxon>
        <taxon>Atherinomorphae</taxon>
        <taxon>Beloniformes</taxon>
        <taxon>Adrianichthyidae</taxon>
        <taxon>Oryziinae</taxon>
        <taxon>Oryzias</taxon>
    </lineage>
</organism>
<reference evidence="2" key="1">
    <citation type="submission" date="2025-08" db="UniProtKB">
        <authorList>
            <consortium name="Ensembl"/>
        </authorList>
    </citation>
    <scope>IDENTIFICATION</scope>
</reference>
<name>A0A3B3BLQ1_ORYME</name>
<dbReference type="GeneTree" id="ENSGT01010000222336"/>
<protein>
    <recommendedName>
        <fullName evidence="1">BAAT/Acyl-CoA thioester hydrolase C-terminal domain-containing protein</fullName>
    </recommendedName>
</protein>
<dbReference type="GO" id="GO:0006637">
    <property type="term" value="P:acyl-CoA metabolic process"/>
    <property type="evidence" value="ECO:0007669"/>
    <property type="project" value="TreeGrafter"/>
</dbReference>
<dbReference type="PANTHER" id="PTHR10824">
    <property type="entry name" value="ACYL-COENZYME A THIOESTERASE-RELATED"/>
    <property type="match status" value="1"/>
</dbReference>
<dbReference type="STRING" id="30732.ENSOMEP00000006496"/>
<dbReference type="Proteomes" id="UP000261560">
    <property type="component" value="Unplaced"/>
</dbReference>
<dbReference type="Pfam" id="PF08840">
    <property type="entry name" value="BAAT_C"/>
    <property type="match status" value="1"/>
</dbReference>
<proteinExistence type="predicted"/>
<dbReference type="GO" id="GO:0006631">
    <property type="term" value="P:fatty acid metabolic process"/>
    <property type="evidence" value="ECO:0007669"/>
    <property type="project" value="TreeGrafter"/>
</dbReference>
<evidence type="ECO:0000313" key="3">
    <source>
        <dbReference type="Proteomes" id="UP000261560"/>
    </source>
</evidence>
<dbReference type="Gene3D" id="3.40.50.1820">
    <property type="entry name" value="alpha/beta hydrolase"/>
    <property type="match status" value="1"/>
</dbReference>
<evidence type="ECO:0000259" key="1">
    <source>
        <dbReference type="Pfam" id="PF08840"/>
    </source>
</evidence>
<dbReference type="SUPFAM" id="SSF53474">
    <property type="entry name" value="alpha/beta-Hydrolases"/>
    <property type="match status" value="1"/>
</dbReference>
<reference evidence="2" key="2">
    <citation type="submission" date="2025-09" db="UniProtKB">
        <authorList>
            <consortium name="Ensembl"/>
        </authorList>
    </citation>
    <scope>IDENTIFICATION</scope>
</reference>